<proteinExistence type="predicted"/>
<dbReference type="EMBL" id="JBHMEZ010000003">
    <property type="protein sequence ID" value="MFB9052917.1"/>
    <property type="molecule type" value="Genomic_DNA"/>
</dbReference>
<dbReference type="Proteomes" id="UP001589605">
    <property type="component" value="Unassembled WGS sequence"/>
</dbReference>
<reference evidence="2 3" key="1">
    <citation type="submission" date="2024-09" db="EMBL/GenBank/DDBJ databases">
        <authorList>
            <person name="Sun Q."/>
            <person name="Mori K."/>
        </authorList>
    </citation>
    <scope>NUCLEOTIDE SEQUENCE [LARGE SCALE GENOMIC DNA]</scope>
    <source>
        <strain evidence="2 3">CECT 8286</strain>
    </source>
</reference>
<keyword evidence="1" id="KW-0732">Signal</keyword>
<name>A0ABV5F0G6_9FLAO</name>
<dbReference type="RefSeq" id="WP_382382090.1">
    <property type="nucleotide sequence ID" value="NZ_JBHMEZ010000003.1"/>
</dbReference>
<keyword evidence="3" id="KW-1185">Reference proteome</keyword>
<evidence type="ECO:0000313" key="2">
    <source>
        <dbReference type="EMBL" id="MFB9052917.1"/>
    </source>
</evidence>
<evidence type="ECO:0000256" key="1">
    <source>
        <dbReference type="SAM" id="SignalP"/>
    </source>
</evidence>
<evidence type="ECO:0000313" key="3">
    <source>
        <dbReference type="Proteomes" id="UP001589605"/>
    </source>
</evidence>
<comment type="caution">
    <text evidence="2">The sequence shown here is derived from an EMBL/GenBank/DDBJ whole genome shotgun (WGS) entry which is preliminary data.</text>
</comment>
<accession>A0ABV5F0G6</accession>
<feature type="chain" id="PRO_5045218933" evidence="1">
    <location>
        <begin position="20"/>
        <end position="144"/>
    </location>
</feature>
<gene>
    <name evidence="2" type="ORF">ACFFVB_07470</name>
</gene>
<organism evidence="2 3">
    <name type="scientific">Formosa undariae</name>
    <dbReference type="NCBI Taxonomy" id="1325436"/>
    <lineage>
        <taxon>Bacteria</taxon>
        <taxon>Pseudomonadati</taxon>
        <taxon>Bacteroidota</taxon>
        <taxon>Flavobacteriia</taxon>
        <taxon>Flavobacteriales</taxon>
        <taxon>Flavobacteriaceae</taxon>
        <taxon>Formosa</taxon>
    </lineage>
</organism>
<sequence>MKIRYILLLFTLFTVNIFAQTKDEKIETLKIAYITEKLNLSKTEAQNFWQIYNTFEEKNDAIRDEMKERRKNTDLEALSETEAKKLLGDMMKSNDERHQLFNKYMADLKAALPAKKIIILKKTEEEFRRKILEEYKKRHQNNQK</sequence>
<protein>
    <submittedName>
        <fullName evidence="2">Sensor of ECF-type sigma factor</fullName>
    </submittedName>
</protein>
<feature type="signal peptide" evidence="1">
    <location>
        <begin position="1"/>
        <end position="19"/>
    </location>
</feature>